<gene>
    <name evidence="1" type="ORF">CTRU02_204887</name>
</gene>
<name>A0ACC3Z2E3_COLTU</name>
<accession>A0ACC3Z2E3</accession>
<dbReference type="EMBL" id="VUJX02000003">
    <property type="protein sequence ID" value="KAL0938277.1"/>
    <property type="molecule type" value="Genomic_DNA"/>
</dbReference>
<evidence type="ECO:0000313" key="1">
    <source>
        <dbReference type="EMBL" id="KAL0938277.1"/>
    </source>
</evidence>
<dbReference type="Proteomes" id="UP000805649">
    <property type="component" value="Unassembled WGS sequence"/>
</dbReference>
<reference evidence="1 2" key="1">
    <citation type="journal article" date="2020" name="Phytopathology">
        <title>Genome Sequence Resources of Colletotrichum truncatum, C. plurivorum, C. musicola, and C. sojae: Four Species Pathogenic to Soybean (Glycine max).</title>
        <authorList>
            <person name="Rogerio F."/>
            <person name="Boufleur T.R."/>
            <person name="Ciampi-Guillardi M."/>
            <person name="Sukno S.A."/>
            <person name="Thon M.R."/>
            <person name="Massola Junior N.S."/>
            <person name="Baroncelli R."/>
        </authorList>
    </citation>
    <scope>NUCLEOTIDE SEQUENCE [LARGE SCALE GENOMIC DNA]</scope>
    <source>
        <strain evidence="1 2">CMES1059</strain>
    </source>
</reference>
<keyword evidence="2" id="KW-1185">Reference proteome</keyword>
<sequence>MASLIHVSILVATLHLSIAATLNRTFDYNSLSLREVGARNTLEWRMWLEKNGDPISFWHDVPLWPDEREKQIINVVVEIPRWEDGKIEIKRTEPLNPIFHNDRNGAVRFVESVWPHKSYPFLYGSIPQTWESPNEPHNFTGFPGDNDPIDFFDIGQDIGYTGQIKQVKILGGLAPNDGGETDWKLLVIDIRDPLARLVDCADKSAWEDVDKYRPGTTKAFRDWFTYYKVARGDGVIPIIGDSYQGVEFITEVLERGHRYWQGLINGDVNTGKINYNQTSSPKASISFVSKCETAQKFDIPAENRTAPKAKKPDMYDQWYYLDKDFALINVPGSV</sequence>
<comment type="caution">
    <text evidence="1">The sequence shown here is derived from an EMBL/GenBank/DDBJ whole genome shotgun (WGS) entry which is preliminary data.</text>
</comment>
<evidence type="ECO:0000313" key="2">
    <source>
        <dbReference type="Proteomes" id="UP000805649"/>
    </source>
</evidence>
<organism evidence="1 2">
    <name type="scientific">Colletotrichum truncatum</name>
    <name type="common">Anthracnose fungus</name>
    <name type="synonym">Colletotrichum capsici</name>
    <dbReference type="NCBI Taxonomy" id="5467"/>
    <lineage>
        <taxon>Eukaryota</taxon>
        <taxon>Fungi</taxon>
        <taxon>Dikarya</taxon>
        <taxon>Ascomycota</taxon>
        <taxon>Pezizomycotina</taxon>
        <taxon>Sordariomycetes</taxon>
        <taxon>Hypocreomycetidae</taxon>
        <taxon>Glomerellales</taxon>
        <taxon>Glomerellaceae</taxon>
        <taxon>Colletotrichum</taxon>
        <taxon>Colletotrichum truncatum species complex</taxon>
    </lineage>
</organism>
<protein>
    <submittedName>
        <fullName evidence="1">Inorganic pyrophosphatase 1</fullName>
    </submittedName>
</protein>
<proteinExistence type="predicted"/>